<proteinExistence type="predicted"/>
<reference evidence="1" key="1">
    <citation type="submission" date="2014-09" db="EMBL/GenBank/DDBJ databases">
        <authorList>
            <person name="Magalhaes I.L.F."/>
            <person name="Oliveira U."/>
            <person name="Santos F.R."/>
            <person name="Vidigal T.H.D.A."/>
            <person name="Brescovit A.D."/>
            <person name="Santos A.J."/>
        </authorList>
    </citation>
    <scope>NUCLEOTIDE SEQUENCE</scope>
    <source>
        <tissue evidence="1">Shoot tissue taken approximately 20 cm above the soil surface</tissue>
    </source>
</reference>
<dbReference type="AlphaFoldDB" id="A0A0A8ZQ94"/>
<reference evidence="1" key="2">
    <citation type="journal article" date="2015" name="Data Brief">
        <title>Shoot transcriptome of the giant reed, Arundo donax.</title>
        <authorList>
            <person name="Barrero R.A."/>
            <person name="Guerrero F.D."/>
            <person name="Moolhuijzen P."/>
            <person name="Goolsby J.A."/>
            <person name="Tidwell J."/>
            <person name="Bellgard S.E."/>
            <person name="Bellgard M.I."/>
        </authorList>
    </citation>
    <scope>NUCLEOTIDE SEQUENCE</scope>
    <source>
        <tissue evidence="1">Shoot tissue taken approximately 20 cm above the soil surface</tissue>
    </source>
</reference>
<protein>
    <submittedName>
        <fullName evidence="1">Uncharacterized protein</fullName>
    </submittedName>
</protein>
<sequence>MHMCIRCIGEGGPWIWGSRAAAPLVPPSRSALIIPYYSARAGIKHGNFLCGACDQK</sequence>
<name>A0A0A8ZQ94_ARUDO</name>
<accession>A0A0A8ZQ94</accession>
<dbReference type="EMBL" id="GBRH01256929">
    <property type="protein sequence ID" value="JAD40966.1"/>
    <property type="molecule type" value="Transcribed_RNA"/>
</dbReference>
<organism evidence="1">
    <name type="scientific">Arundo donax</name>
    <name type="common">Giant reed</name>
    <name type="synonym">Donax arundinaceus</name>
    <dbReference type="NCBI Taxonomy" id="35708"/>
    <lineage>
        <taxon>Eukaryota</taxon>
        <taxon>Viridiplantae</taxon>
        <taxon>Streptophyta</taxon>
        <taxon>Embryophyta</taxon>
        <taxon>Tracheophyta</taxon>
        <taxon>Spermatophyta</taxon>
        <taxon>Magnoliopsida</taxon>
        <taxon>Liliopsida</taxon>
        <taxon>Poales</taxon>
        <taxon>Poaceae</taxon>
        <taxon>PACMAD clade</taxon>
        <taxon>Arundinoideae</taxon>
        <taxon>Arundineae</taxon>
        <taxon>Arundo</taxon>
    </lineage>
</organism>
<evidence type="ECO:0000313" key="1">
    <source>
        <dbReference type="EMBL" id="JAD40966.1"/>
    </source>
</evidence>